<comment type="caution">
    <text evidence="1">The sequence shown here is derived from an EMBL/GenBank/DDBJ whole genome shotgun (WGS) entry which is preliminary data.</text>
</comment>
<gene>
    <name evidence="1" type="ORF">L9F63_015374</name>
</gene>
<sequence length="83" mass="9453">MEEVVVDDKEIEEAWRVGCSALIPEKSKERPGYGHNMDEQLEKEYHEARQIGEEGYDCRVAYPSCPKGHGLFDLISALENDVL</sequence>
<proteinExistence type="predicted"/>
<protein>
    <submittedName>
        <fullName evidence="1">Uncharacterized protein</fullName>
    </submittedName>
</protein>
<evidence type="ECO:0000313" key="1">
    <source>
        <dbReference type="EMBL" id="KAJ9592950.1"/>
    </source>
</evidence>
<accession>A0AAD8A695</accession>
<dbReference type="Proteomes" id="UP001233999">
    <property type="component" value="Unassembled WGS sequence"/>
</dbReference>
<keyword evidence="2" id="KW-1185">Reference proteome</keyword>
<dbReference type="EMBL" id="JASPKZ010003795">
    <property type="protein sequence ID" value="KAJ9592950.1"/>
    <property type="molecule type" value="Genomic_DNA"/>
</dbReference>
<evidence type="ECO:0000313" key="2">
    <source>
        <dbReference type="Proteomes" id="UP001233999"/>
    </source>
</evidence>
<organism evidence="1 2">
    <name type="scientific">Diploptera punctata</name>
    <name type="common">Pacific beetle cockroach</name>
    <dbReference type="NCBI Taxonomy" id="6984"/>
    <lineage>
        <taxon>Eukaryota</taxon>
        <taxon>Metazoa</taxon>
        <taxon>Ecdysozoa</taxon>
        <taxon>Arthropoda</taxon>
        <taxon>Hexapoda</taxon>
        <taxon>Insecta</taxon>
        <taxon>Pterygota</taxon>
        <taxon>Neoptera</taxon>
        <taxon>Polyneoptera</taxon>
        <taxon>Dictyoptera</taxon>
        <taxon>Blattodea</taxon>
        <taxon>Blaberoidea</taxon>
        <taxon>Blaberidae</taxon>
        <taxon>Diplopterinae</taxon>
        <taxon>Diploptera</taxon>
    </lineage>
</organism>
<reference evidence="1" key="1">
    <citation type="journal article" date="2023" name="IScience">
        <title>Live-bearing cockroach genome reveals convergent evolutionary mechanisms linked to viviparity in insects and beyond.</title>
        <authorList>
            <person name="Fouks B."/>
            <person name="Harrison M.C."/>
            <person name="Mikhailova A.A."/>
            <person name="Marchal E."/>
            <person name="English S."/>
            <person name="Carruthers M."/>
            <person name="Jennings E.C."/>
            <person name="Chiamaka E.L."/>
            <person name="Frigard R.A."/>
            <person name="Pippel M."/>
            <person name="Attardo G.M."/>
            <person name="Benoit J.B."/>
            <person name="Bornberg-Bauer E."/>
            <person name="Tobe S.S."/>
        </authorList>
    </citation>
    <scope>NUCLEOTIDE SEQUENCE</scope>
    <source>
        <strain evidence="1">Stay&amp;Tobe</strain>
    </source>
</reference>
<reference evidence="1" key="2">
    <citation type="submission" date="2023-05" db="EMBL/GenBank/DDBJ databases">
        <authorList>
            <person name="Fouks B."/>
        </authorList>
    </citation>
    <scope>NUCLEOTIDE SEQUENCE</scope>
    <source>
        <strain evidence="1">Stay&amp;Tobe</strain>
        <tissue evidence="1">Testes</tissue>
    </source>
</reference>
<dbReference type="AlphaFoldDB" id="A0AAD8A695"/>
<name>A0AAD8A695_DIPPU</name>